<evidence type="ECO:0008006" key="3">
    <source>
        <dbReference type="Google" id="ProtNLM"/>
    </source>
</evidence>
<dbReference type="OrthoDB" id="8481600at2"/>
<dbReference type="EMBL" id="CP003537">
    <property type="protein sequence ID" value="AGH96346.1"/>
    <property type="molecule type" value="Genomic_DNA"/>
</dbReference>
<dbReference type="RefSeq" id="WP_015470836.1">
    <property type="nucleotide sequence ID" value="NC_020813.1"/>
</dbReference>
<keyword evidence="2" id="KW-1185">Reference proteome</keyword>
<evidence type="ECO:0000313" key="1">
    <source>
        <dbReference type="EMBL" id="AGH96346.1"/>
    </source>
</evidence>
<reference evidence="1 2" key="1">
    <citation type="journal article" date="2013" name="ISME J.">
        <title>By their genes ye shall know them: genomic signatures of predatory bacteria.</title>
        <authorList>
            <person name="Pasternak Z."/>
            <person name="Pietrokovski S."/>
            <person name="Rotem O."/>
            <person name="Gophna U."/>
            <person name="Lurie-Weinberger M.N."/>
            <person name="Jurkevitch E."/>
        </authorList>
    </citation>
    <scope>NUCLEOTIDE SEQUENCE [LARGE SCALE GENOMIC DNA]</scope>
    <source>
        <strain evidence="1 2">JSS</strain>
    </source>
</reference>
<gene>
    <name evidence="1" type="ORF">A11Q_2130</name>
</gene>
<dbReference type="InterPro" id="IPR013783">
    <property type="entry name" value="Ig-like_fold"/>
</dbReference>
<sequence length="440" mass="48173">MLRLIFYFKIILGIVLFSIGSVAQQSASTTIFGPKIYFHSSSTRQETWARTESQLQQNYRLIVKNADGGLHSQRNCNGLGLIAKLLCQVENAAQQLYVNTLRASAVSISLNGQPILTPSAFNRNTAQVELPLSVELNNQLQIKVTGSVISYVEVSIRAYGEELPLDQTPPILTHNSSGMQYVSTIPSLLNLSITTNEALQSFEVDGQIISSDSFIYTFQKNITAIEGNQIHVKAVDLAGNMTEVNYNLQVSLDDIAPVITLGSTPTYTNAGNVLLPVNIQDSSPTKTYILINQREISQTSETQFSYLIELPEDDNYQIVVRATDAAGNISEQSLDIVRSTAPLNLQVQAPASNTIYESSSLLVKFNTNHPLSSAFVNGVSVPIQTDGKSVEYLWTSPFDGPFTLEIKVVDIFSNEITQNVSSTIQLGGSALWSYTECPVE</sequence>
<accession>M4VE78</accession>
<dbReference type="AlphaFoldDB" id="M4VE78"/>
<dbReference type="Proteomes" id="UP000012040">
    <property type="component" value="Chromosome"/>
</dbReference>
<organism evidence="1 2">
    <name type="scientific">Pseudobdellovibrio exovorus JSS</name>
    <dbReference type="NCBI Taxonomy" id="1184267"/>
    <lineage>
        <taxon>Bacteria</taxon>
        <taxon>Pseudomonadati</taxon>
        <taxon>Bdellovibrionota</taxon>
        <taxon>Bdellovibrionia</taxon>
        <taxon>Bdellovibrionales</taxon>
        <taxon>Pseudobdellovibrionaceae</taxon>
        <taxon>Pseudobdellovibrio</taxon>
    </lineage>
</organism>
<dbReference type="STRING" id="1184267.A11Q_2130"/>
<protein>
    <recommendedName>
        <fullName evidence="3">Fibronectin type-III domain-containing protein</fullName>
    </recommendedName>
</protein>
<dbReference type="PATRIC" id="fig|1184267.3.peg.2155"/>
<name>M4VE78_9BACT</name>
<evidence type="ECO:0000313" key="2">
    <source>
        <dbReference type="Proteomes" id="UP000012040"/>
    </source>
</evidence>
<dbReference type="KEGG" id="bex:A11Q_2130"/>
<dbReference type="Gene3D" id="2.60.40.10">
    <property type="entry name" value="Immunoglobulins"/>
    <property type="match status" value="1"/>
</dbReference>
<dbReference type="HOGENOM" id="CLU_622093_0_0_7"/>
<proteinExistence type="predicted"/>